<name>A0A9P6AJN2_9AGAM</name>
<gene>
    <name evidence="1" type="ORF">BS47DRAFT_1352320</name>
</gene>
<reference evidence="1" key="1">
    <citation type="journal article" date="2020" name="Nat. Commun.">
        <title>Large-scale genome sequencing of mycorrhizal fungi provides insights into the early evolution of symbiotic traits.</title>
        <authorList>
            <person name="Miyauchi S."/>
            <person name="Kiss E."/>
            <person name="Kuo A."/>
            <person name="Drula E."/>
            <person name="Kohler A."/>
            <person name="Sanchez-Garcia M."/>
            <person name="Morin E."/>
            <person name="Andreopoulos B."/>
            <person name="Barry K.W."/>
            <person name="Bonito G."/>
            <person name="Buee M."/>
            <person name="Carver A."/>
            <person name="Chen C."/>
            <person name="Cichocki N."/>
            <person name="Clum A."/>
            <person name="Culley D."/>
            <person name="Crous P.W."/>
            <person name="Fauchery L."/>
            <person name="Girlanda M."/>
            <person name="Hayes R.D."/>
            <person name="Keri Z."/>
            <person name="LaButti K."/>
            <person name="Lipzen A."/>
            <person name="Lombard V."/>
            <person name="Magnuson J."/>
            <person name="Maillard F."/>
            <person name="Murat C."/>
            <person name="Nolan M."/>
            <person name="Ohm R.A."/>
            <person name="Pangilinan J."/>
            <person name="Pereira M.F."/>
            <person name="Perotto S."/>
            <person name="Peter M."/>
            <person name="Pfister S."/>
            <person name="Riley R."/>
            <person name="Sitrit Y."/>
            <person name="Stielow J.B."/>
            <person name="Szollosi G."/>
            <person name="Zifcakova L."/>
            <person name="Stursova M."/>
            <person name="Spatafora J.W."/>
            <person name="Tedersoo L."/>
            <person name="Vaario L.M."/>
            <person name="Yamada A."/>
            <person name="Yan M."/>
            <person name="Wang P."/>
            <person name="Xu J."/>
            <person name="Bruns T."/>
            <person name="Baldrian P."/>
            <person name="Vilgalys R."/>
            <person name="Dunand C."/>
            <person name="Henrissat B."/>
            <person name="Grigoriev I.V."/>
            <person name="Hibbett D."/>
            <person name="Nagy L.G."/>
            <person name="Martin F.M."/>
        </authorList>
    </citation>
    <scope>NUCLEOTIDE SEQUENCE</scope>
    <source>
        <strain evidence="1">UP504</strain>
    </source>
</reference>
<protein>
    <submittedName>
        <fullName evidence="1">Uncharacterized protein</fullName>
    </submittedName>
</protein>
<keyword evidence="2" id="KW-1185">Reference proteome</keyword>
<organism evidence="1 2">
    <name type="scientific">Hydnum rufescens UP504</name>
    <dbReference type="NCBI Taxonomy" id="1448309"/>
    <lineage>
        <taxon>Eukaryota</taxon>
        <taxon>Fungi</taxon>
        <taxon>Dikarya</taxon>
        <taxon>Basidiomycota</taxon>
        <taxon>Agaricomycotina</taxon>
        <taxon>Agaricomycetes</taxon>
        <taxon>Cantharellales</taxon>
        <taxon>Hydnaceae</taxon>
        <taxon>Hydnum</taxon>
    </lineage>
</organism>
<sequence length="63" mass="7030">MIGQDLIDTLFCLVHKLLEAIEDPRFTSIRIPIGIFGSGYWTSSAFDKFAHFFHSRASGALLA</sequence>
<proteinExistence type="predicted"/>
<dbReference type="AlphaFoldDB" id="A0A9P6AJN2"/>
<dbReference type="EMBL" id="MU129094">
    <property type="protein sequence ID" value="KAF9506953.1"/>
    <property type="molecule type" value="Genomic_DNA"/>
</dbReference>
<accession>A0A9P6AJN2</accession>
<comment type="caution">
    <text evidence="1">The sequence shown here is derived from an EMBL/GenBank/DDBJ whole genome shotgun (WGS) entry which is preliminary data.</text>
</comment>
<evidence type="ECO:0000313" key="2">
    <source>
        <dbReference type="Proteomes" id="UP000886523"/>
    </source>
</evidence>
<dbReference type="Proteomes" id="UP000886523">
    <property type="component" value="Unassembled WGS sequence"/>
</dbReference>
<evidence type="ECO:0000313" key="1">
    <source>
        <dbReference type="EMBL" id="KAF9506953.1"/>
    </source>
</evidence>